<dbReference type="RefSeq" id="WP_243068964.1">
    <property type="nucleotide sequence ID" value="NZ_JAIVFK010000071.1"/>
</dbReference>
<keyword evidence="2" id="KW-1185">Reference proteome</keyword>
<dbReference type="EMBL" id="JAIVFP010000002">
    <property type="protein sequence ID" value="MCI4684931.1"/>
    <property type="molecule type" value="Genomic_DNA"/>
</dbReference>
<gene>
    <name evidence="1" type="ORF">K2U94_19525</name>
</gene>
<dbReference type="Proteomes" id="UP001139104">
    <property type="component" value="Unassembled WGS sequence"/>
</dbReference>
<comment type="caution">
    <text evidence="1">The sequence shown here is derived from an EMBL/GenBank/DDBJ whole genome shotgun (WGS) entry which is preliminary data.</text>
</comment>
<reference evidence="1" key="1">
    <citation type="journal article" date="2022" name="ISME J.">
        <title>Identification of active gaseous-alkane degraders at natural gas seeps.</title>
        <authorList>
            <person name="Farhan Ul Haque M."/>
            <person name="Hernandez M."/>
            <person name="Crombie A.T."/>
            <person name="Murrell J.C."/>
        </authorList>
    </citation>
    <scope>NUCLEOTIDE SEQUENCE</scope>
    <source>
        <strain evidence="1">PC2</strain>
    </source>
</reference>
<proteinExistence type="predicted"/>
<name>A0ABS9ZDQ0_9HYPH</name>
<accession>A0ABS9ZDQ0</accession>
<organism evidence="1 2">
    <name type="scientific">Candidatus Rhodoblastus alkanivorans</name>
    <dbReference type="NCBI Taxonomy" id="2954117"/>
    <lineage>
        <taxon>Bacteria</taxon>
        <taxon>Pseudomonadati</taxon>
        <taxon>Pseudomonadota</taxon>
        <taxon>Alphaproteobacteria</taxon>
        <taxon>Hyphomicrobiales</taxon>
        <taxon>Rhodoblastaceae</taxon>
        <taxon>Rhodoblastus</taxon>
    </lineage>
</organism>
<evidence type="ECO:0000313" key="1">
    <source>
        <dbReference type="EMBL" id="MCI4684931.1"/>
    </source>
</evidence>
<sequence>MDEELREMIEIARVEAEFALLEIQIHGAVHAKEAQRHMEALIVKLDEFLAKTHWSNGDPRGHRN</sequence>
<protein>
    <submittedName>
        <fullName evidence="1">Uncharacterized protein</fullName>
    </submittedName>
</protein>
<evidence type="ECO:0000313" key="2">
    <source>
        <dbReference type="Proteomes" id="UP001139104"/>
    </source>
</evidence>